<feature type="transmembrane region" description="Helical" evidence="1">
    <location>
        <begin position="21"/>
        <end position="40"/>
    </location>
</feature>
<keyword evidence="1" id="KW-0812">Transmembrane</keyword>
<evidence type="ECO:0000256" key="1">
    <source>
        <dbReference type="SAM" id="Phobius"/>
    </source>
</evidence>
<evidence type="ECO:0000313" key="2">
    <source>
        <dbReference type="EMBL" id="MBB6122596.1"/>
    </source>
</evidence>
<name>A0A841IZ90_9SPHN</name>
<sequence>MKIKRSSSVFDSPRRRSSVRLPIIPIAVIVVVIALLMLLWSRGGEKPQTRVEKAIPAEKLGK</sequence>
<evidence type="ECO:0000313" key="3">
    <source>
        <dbReference type="Proteomes" id="UP000552700"/>
    </source>
</evidence>
<protein>
    <submittedName>
        <fullName evidence="2">Sensor c-di-GMP phosphodiesterase-like protein</fullName>
    </submittedName>
</protein>
<dbReference type="AlphaFoldDB" id="A0A841IZ90"/>
<keyword evidence="3" id="KW-1185">Reference proteome</keyword>
<dbReference type="RefSeq" id="WP_184076870.1">
    <property type="nucleotide sequence ID" value="NZ_JACIJP010000001.1"/>
</dbReference>
<keyword evidence="1" id="KW-1133">Transmembrane helix</keyword>
<dbReference type="EMBL" id="JACIJP010000001">
    <property type="protein sequence ID" value="MBB6122596.1"/>
    <property type="molecule type" value="Genomic_DNA"/>
</dbReference>
<reference evidence="2 3" key="1">
    <citation type="submission" date="2020-08" db="EMBL/GenBank/DDBJ databases">
        <title>Genomic Encyclopedia of Type Strains, Phase IV (KMG-IV): sequencing the most valuable type-strain genomes for metagenomic binning, comparative biology and taxonomic classification.</title>
        <authorList>
            <person name="Goeker M."/>
        </authorList>
    </citation>
    <scope>NUCLEOTIDE SEQUENCE [LARGE SCALE GENOMIC DNA]</scope>
    <source>
        <strain evidence="2 3">DSM 102255</strain>
    </source>
</reference>
<keyword evidence="1" id="KW-0472">Membrane</keyword>
<organism evidence="2 3">
    <name type="scientific">Sphingobium subterraneum</name>
    <dbReference type="NCBI Taxonomy" id="627688"/>
    <lineage>
        <taxon>Bacteria</taxon>
        <taxon>Pseudomonadati</taxon>
        <taxon>Pseudomonadota</taxon>
        <taxon>Alphaproteobacteria</taxon>
        <taxon>Sphingomonadales</taxon>
        <taxon>Sphingomonadaceae</taxon>
        <taxon>Sphingobium</taxon>
    </lineage>
</organism>
<comment type="caution">
    <text evidence="2">The sequence shown here is derived from an EMBL/GenBank/DDBJ whole genome shotgun (WGS) entry which is preliminary data.</text>
</comment>
<proteinExistence type="predicted"/>
<gene>
    <name evidence="2" type="ORF">FHS92_000303</name>
</gene>
<dbReference type="Proteomes" id="UP000552700">
    <property type="component" value="Unassembled WGS sequence"/>
</dbReference>
<accession>A0A841IZ90</accession>